<accession>A0A7E4URA9</accession>
<dbReference type="WBParaSite" id="Pan_g11561.t1">
    <property type="protein sequence ID" value="Pan_g11561.t1"/>
    <property type="gene ID" value="Pan_g11561"/>
</dbReference>
<dbReference type="Proteomes" id="UP000492821">
    <property type="component" value="Unassembled WGS sequence"/>
</dbReference>
<protein>
    <submittedName>
        <fullName evidence="2">TIR domain-containing protein</fullName>
    </submittedName>
</protein>
<sequence length="273" mass="31335">MPYPIAKLPYGLRCRLSDLSTHLERYNLQIAAGGASICPPSLQALKKTLKISCEYHETWSFYNNSQTPINFQHQTRLLFCDNEITMAGATLQSLESEDFKSFLMRPKKLNLEDCYLSKSLLSKLSALTNNSVTDVFFWYATNDDYKLNLADLITSFPKMESIAVQYVSLSKTWMADLLKLEQNPLMKLQIVTSEKHLTPFSVHDLMVFLRAQQSGFHLYFILMSSNKIESFFVSLSSELHKTELIAGGEMESQFTRITFICPKLDQTWHLPNQ</sequence>
<evidence type="ECO:0000313" key="2">
    <source>
        <dbReference type="WBParaSite" id="Pan_g11561.t1"/>
    </source>
</evidence>
<reference evidence="1" key="1">
    <citation type="journal article" date="2013" name="Genetics">
        <title>The draft genome and transcriptome of Panagrellus redivivus are shaped by the harsh demands of a free-living lifestyle.</title>
        <authorList>
            <person name="Srinivasan J."/>
            <person name="Dillman A.R."/>
            <person name="Macchietto M.G."/>
            <person name="Heikkinen L."/>
            <person name="Lakso M."/>
            <person name="Fracchia K.M."/>
            <person name="Antoshechkin I."/>
            <person name="Mortazavi A."/>
            <person name="Wong G."/>
            <person name="Sternberg P.W."/>
        </authorList>
    </citation>
    <scope>NUCLEOTIDE SEQUENCE [LARGE SCALE GENOMIC DNA]</scope>
    <source>
        <strain evidence="1">MT8872</strain>
    </source>
</reference>
<evidence type="ECO:0000313" key="1">
    <source>
        <dbReference type="Proteomes" id="UP000492821"/>
    </source>
</evidence>
<dbReference type="AlphaFoldDB" id="A0A7E4URA9"/>
<reference evidence="2" key="2">
    <citation type="submission" date="2020-10" db="UniProtKB">
        <authorList>
            <consortium name="WormBaseParasite"/>
        </authorList>
    </citation>
    <scope>IDENTIFICATION</scope>
</reference>
<organism evidence="1 2">
    <name type="scientific">Panagrellus redivivus</name>
    <name type="common">Microworm</name>
    <dbReference type="NCBI Taxonomy" id="6233"/>
    <lineage>
        <taxon>Eukaryota</taxon>
        <taxon>Metazoa</taxon>
        <taxon>Ecdysozoa</taxon>
        <taxon>Nematoda</taxon>
        <taxon>Chromadorea</taxon>
        <taxon>Rhabditida</taxon>
        <taxon>Tylenchina</taxon>
        <taxon>Panagrolaimomorpha</taxon>
        <taxon>Panagrolaimoidea</taxon>
        <taxon>Panagrolaimidae</taxon>
        <taxon>Panagrellus</taxon>
    </lineage>
</organism>
<proteinExistence type="predicted"/>
<keyword evidence="1" id="KW-1185">Reference proteome</keyword>
<name>A0A7E4URA9_PANRE</name>